<comment type="caution">
    <text evidence="3">The sequence shown here is derived from an EMBL/GenBank/DDBJ whole genome shotgun (WGS) entry which is preliminary data.</text>
</comment>
<dbReference type="Proteomes" id="UP000249165">
    <property type="component" value="Unassembled WGS sequence"/>
</dbReference>
<evidence type="ECO:0000313" key="3">
    <source>
        <dbReference type="EMBL" id="RAK20028.1"/>
    </source>
</evidence>
<name>A0A327YG36_9RHOB</name>
<dbReference type="PANTHER" id="PTHR34136:SF1">
    <property type="entry name" value="UDP-N-ACETYL-D-MANNOSAMINURONIC ACID TRANSFERASE"/>
    <property type="match status" value="1"/>
</dbReference>
<dbReference type="PANTHER" id="PTHR34136">
    <property type="match status" value="1"/>
</dbReference>
<organism evidence="3 4">
    <name type="scientific">Salipiger aestuarii</name>
    <dbReference type="NCBI Taxonomy" id="568098"/>
    <lineage>
        <taxon>Bacteria</taxon>
        <taxon>Pseudomonadati</taxon>
        <taxon>Pseudomonadota</taxon>
        <taxon>Alphaproteobacteria</taxon>
        <taxon>Rhodobacterales</taxon>
        <taxon>Roseobacteraceae</taxon>
        <taxon>Salipiger</taxon>
    </lineage>
</organism>
<accession>A0A327YG36</accession>
<dbReference type="AlphaFoldDB" id="A0A327YG36"/>
<dbReference type="Pfam" id="PF03808">
    <property type="entry name" value="Glyco_tran_WecG"/>
    <property type="match status" value="1"/>
</dbReference>
<evidence type="ECO:0000256" key="2">
    <source>
        <dbReference type="ARBA" id="ARBA00022679"/>
    </source>
</evidence>
<proteinExistence type="predicted"/>
<dbReference type="RefSeq" id="WP_009504045.1">
    <property type="nucleotide sequence ID" value="NZ_LIGK01000011.1"/>
</dbReference>
<dbReference type="GO" id="GO:0016758">
    <property type="term" value="F:hexosyltransferase activity"/>
    <property type="evidence" value="ECO:0007669"/>
    <property type="project" value="TreeGrafter"/>
</dbReference>
<dbReference type="EMBL" id="QLMG01000007">
    <property type="protein sequence ID" value="RAK20028.1"/>
    <property type="molecule type" value="Genomic_DNA"/>
</dbReference>
<gene>
    <name evidence="3" type="ORF">ATI53_100727</name>
</gene>
<evidence type="ECO:0000256" key="1">
    <source>
        <dbReference type="ARBA" id="ARBA00022676"/>
    </source>
</evidence>
<dbReference type="NCBIfam" id="TIGR00696">
    <property type="entry name" value="wecG_tagA_cpsF"/>
    <property type="match status" value="1"/>
</dbReference>
<keyword evidence="1" id="KW-0328">Glycosyltransferase</keyword>
<dbReference type="CDD" id="cd06533">
    <property type="entry name" value="Glyco_transf_WecG_TagA"/>
    <property type="match status" value="1"/>
</dbReference>
<dbReference type="OrthoDB" id="9771846at2"/>
<protein>
    <submittedName>
        <fullName evidence="3">Exopolysaccharide biosynthesis WecB/TagA/CpsF family protein</fullName>
    </submittedName>
</protein>
<keyword evidence="2" id="KW-0808">Transferase</keyword>
<dbReference type="InterPro" id="IPR004629">
    <property type="entry name" value="WecG_TagA_CpsF"/>
</dbReference>
<evidence type="ECO:0000313" key="4">
    <source>
        <dbReference type="Proteomes" id="UP000249165"/>
    </source>
</evidence>
<reference evidence="3 4" key="1">
    <citation type="submission" date="2018-06" db="EMBL/GenBank/DDBJ databases">
        <title>Genomic Encyclopedia of Archaeal and Bacterial Type Strains, Phase II (KMG-II): from individual species to whole genera.</title>
        <authorList>
            <person name="Goeker M."/>
        </authorList>
    </citation>
    <scope>NUCLEOTIDE SEQUENCE [LARGE SCALE GENOMIC DNA]</scope>
    <source>
        <strain evidence="3 4">DSM 22011</strain>
    </source>
</reference>
<sequence>MNFTIVGENISVNVPTKAALLARVAKRLAQKQGFALATINLDHLVKLRTSQTFRAAYVAQDFVVADGHPIVWMSRLAGRPVELMPGSDIIVPLAKLAARQGVSVALVGSRSETLEAAKSYLEREIRDLKVVLTLAPPMGFDASSEDANKLLAKVAASGAGLCFVAMGAPKQEVLAAAGRRVAPNVGFASIGAGLDFFAGAQSRAPNWVRAYALEWLWRALSDPRRLGLRYLKCLGVLPGQLLRAALQRLRDVAHHRQVPH</sequence>
<keyword evidence="4" id="KW-1185">Reference proteome</keyword>